<keyword evidence="1" id="KW-1133">Transmembrane helix</keyword>
<organism evidence="2 3">
    <name type="scientific">Cryptotermes secundus</name>
    <dbReference type="NCBI Taxonomy" id="105785"/>
    <lineage>
        <taxon>Eukaryota</taxon>
        <taxon>Metazoa</taxon>
        <taxon>Ecdysozoa</taxon>
        <taxon>Arthropoda</taxon>
        <taxon>Hexapoda</taxon>
        <taxon>Insecta</taxon>
        <taxon>Pterygota</taxon>
        <taxon>Neoptera</taxon>
        <taxon>Polyneoptera</taxon>
        <taxon>Dictyoptera</taxon>
        <taxon>Blattodea</taxon>
        <taxon>Blattoidea</taxon>
        <taxon>Termitoidae</taxon>
        <taxon>Kalotermitidae</taxon>
        <taxon>Cryptotermitinae</taxon>
        <taxon>Cryptotermes</taxon>
    </lineage>
</organism>
<evidence type="ECO:0008006" key="4">
    <source>
        <dbReference type="Google" id="ProtNLM"/>
    </source>
</evidence>
<sequence length="306" mass="34182">MEAPLDALPLTILTYMSLNALLLAALLTGDILSRDEARGLPFNCVKNFPERGLIKIYQRAEVTAVCCIFVPPAMIFARKRMKPELFTDAPEGTLPVISDTRFINTELFVEWLKHFSSFVKPMKEDPVLLILDNHITLLSLPPHASHRLQPLGVCFLGHLEEAYSEEADRWLVNHPGTAIAQTNVAGIFRSAYERVENMKIAVRALETTGIHPVNRNVFSDEEFAPSEVTFCPSVQETQATAEDSHVLVNNENGDEVSLTVQPAIVEEPQVSSAMISPLPKAVQTKKLKRTARSLRFYLPLHTRTLI</sequence>
<dbReference type="InParanoid" id="A0A2J7QFH3"/>
<evidence type="ECO:0000313" key="3">
    <source>
        <dbReference type="Proteomes" id="UP000235965"/>
    </source>
</evidence>
<evidence type="ECO:0000256" key="1">
    <source>
        <dbReference type="SAM" id="Phobius"/>
    </source>
</evidence>
<evidence type="ECO:0000313" key="2">
    <source>
        <dbReference type="EMBL" id="PNF27341.1"/>
    </source>
</evidence>
<feature type="transmembrane region" description="Helical" evidence="1">
    <location>
        <begin position="12"/>
        <end position="32"/>
    </location>
</feature>
<gene>
    <name evidence="2" type="ORF">B7P43_G02434</name>
</gene>
<dbReference type="EMBL" id="NEVH01015297">
    <property type="protein sequence ID" value="PNF27341.1"/>
    <property type="molecule type" value="Genomic_DNA"/>
</dbReference>
<keyword evidence="1" id="KW-0812">Transmembrane</keyword>
<accession>A0A2J7QFH3</accession>
<dbReference type="OrthoDB" id="6777587at2759"/>
<protein>
    <recommendedName>
        <fullName evidence="4">DDE-1 domain-containing protein</fullName>
    </recommendedName>
</protein>
<dbReference type="Proteomes" id="UP000235965">
    <property type="component" value="Unassembled WGS sequence"/>
</dbReference>
<name>A0A2J7QFH3_9NEOP</name>
<comment type="caution">
    <text evidence="2">The sequence shown here is derived from an EMBL/GenBank/DDBJ whole genome shotgun (WGS) entry which is preliminary data.</text>
</comment>
<keyword evidence="1" id="KW-0472">Membrane</keyword>
<proteinExistence type="predicted"/>
<keyword evidence="3" id="KW-1185">Reference proteome</keyword>
<reference evidence="2 3" key="1">
    <citation type="submission" date="2017-12" db="EMBL/GenBank/DDBJ databases">
        <title>Hemimetabolous genomes reveal molecular basis of termite eusociality.</title>
        <authorList>
            <person name="Harrison M.C."/>
            <person name="Jongepier E."/>
            <person name="Robertson H.M."/>
            <person name="Arning N."/>
            <person name="Bitard-Feildel T."/>
            <person name="Chao H."/>
            <person name="Childers C.P."/>
            <person name="Dinh H."/>
            <person name="Doddapaneni H."/>
            <person name="Dugan S."/>
            <person name="Gowin J."/>
            <person name="Greiner C."/>
            <person name="Han Y."/>
            <person name="Hu H."/>
            <person name="Hughes D.S.T."/>
            <person name="Huylmans A.-K."/>
            <person name="Kemena C."/>
            <person name="Kremer L.P.M."/>
            <person name="Lee S.L."/>
            <person name="Lopez-Ezquerra A."/>
            <person name="Mallet L."/>
            <person name="Monroy-Kuhn J.M."/>
            <person name="Moser A."/>
            <person name="Murali S.C."/>
            <person name="Muzny D.M."/>
            <person name="Otani S."/>
            <person name="Piulachs M.-D."/>
            <person name="Poelchau M."/>
            <person name="Qu J."/>
            <person name="Schaub F."/>
            <person name="Wada-Katsumata A."/>
            <person name="Worley K.C."/>
            <person name="Xie Q."/>
            <person name="Ylla G."/>
            <person name="Poulsen M."/>
            <person name="Gibbs R.A."/>
            <person name="Schal C."/>
            <person name="Richards S."/>
            <person name="Belles X."/>
            <person name="Korb J."/>
            <person name="Bornberg-Bauer E."/>
        </authorList>
    </citation>
    <scope>NUCLEOTIDE SEQUENCE [LARGE SCALE GENOMIC DNA]</scope>
    <source>
        <tissue evidence="2">Whole body</tissue>
    </source>
</reference>
<dbReference type="STRING" id="105785.A0A2J7QFH3"/>
<dbReference type="AlphaFoldDB" id="A0A2J7QFH3"/>